<proteinExistence type="predicted"/>
<protein>
    <recommendedName>
        <fullName evidence="2">CCHC-type domain-containing protein</fullName>
    </recommendedName>
</protein>
<keyword evidence="1" id="KW-0863">Zinc-finger</keyword>
<feature type="domain" description="CCHC-type" evidence="2">
    <location>
        <begin position="45"/>
        <end position="59"/>
    </location>
</feature>
<dbReference type="EMBL" id="KI517537">
    <property type="protein sequence ID" value="ESQ38785.1"/>
    <property type="molecule type" value="Genomic_DNA"/>
</dbReference>
<dbReference type="AlphaFoldDB" id="V4KLK1"/>
<dbReference type="InterPro" id="IPR001878">
    <property type="entry name" value="Znf_CCHC"/>
</dbReference>
<dbReference type="PANTHER" id="PTHR31286:SF133">
    <property type="entry name" value="TA11-LIKE NON-LTR RETROELEMENT PROTEIN-RELATED"/>
    <property type="match status" value="1"/>
</dbReference>
<dbReference type="PANTHER" id="PTHR31286">
    <property type="entry name" value="GLYCINE-RICH CELL WALL STRUCTURAL PROTEIN 1.8-LIKE"/>
    <property type="match status" value="1"/>
</dbReference>
<dbReference type="OMA" id="KEMSWQV"/>
<name>V4KLK1_EUTSA</name>
<keyword evidence="1" id="KW-0479">Metal-binding</keyword>
<dbReference type="KEGG" id="eus:EUTSA_v100292111m"/>
<dbReference type="GO" id="GO:0003676">
    <property type="term" value="F:nucleic acid binding"/>
    <property type="evidence" value="ECO:0007669"/>
    <property type="project" value="InterPro"/>
</dbReference>
<evidence type="ECO:0000313" key="3">
    <source>
        <dbReference type="EMBL" id="ESQ38785.1"/>
    </source>
</evidence>
<accession>V4KLK1</accession>
<sequence length="230" mass="24621">PILMGEAKILVEVELSKAFPTRIAAGDEKGFISMVDVEYAWLPTKCSRCGQLGHKIKRCLQTESGSHVVVNTTAGIETRMDAEVVIRSCAPNVLIDAHQLSNSVGATTEVPTTPTIASANEVNITKAHPPTVLASKTILESIKSSLVEIPPFSPASASRPAHVTVQRDVDEDETLVSAEDSDPLDLMTPTGKRILRDRPVKPSTKAKEMSWQVVAAGRGNYGRGNRGGRG</sequence>
<dbReference type="InterPro" id="IPR040256">
    <property type="entry name" value="At4g02000-like"/>
</dbReference>
<dbReference type="PROSITE" id="PS50158">
    <property type="entry name" value="ZF_CCHC"/>
    <property type="match status" value="1"/>
</dbReference>
<dbReference type="GO" id="GO:0008270">
    <property type="term" value="F:zinc ion binding"/>
    <property type="evidence" value="ECO:0007669"/>
    <property type="project" value="UniProtKB-KW"/>
</dbReference>
<reference evidence="3 4" key="1">
    <citation type="journal article" date="2013" name="Front. Plant Sci.">
        <title>The Reference Genome of the Halophytic Plant Eutrema salsugineum.</title>
        <authorList>
            <person name="Yang R."/>
            <person name="Jarvis D.E."/>
            <person name="Chen H."/>
            <person name="Beilstein M.A."/>
            <person name="Grimwood J."/>
            <person name="Jenkins J."/>
            <person name="Shu S."/>
            <person name="Prochnik S."/>
            <person name="Xin M."/>
            <person name="Ma C."/>
            <person name="Schmutz J."/>
            <person name="Wing R.A."/>
            <person name="Mitchell-Olds T."/>
            <person name="Schumaker K.S."/>
            <person name="Wang X."/>
        </authorList>
    </citation>
    <scope>NUCLEOTIDE SEQUENCE [LARGE SCALE GENOMIC DNA]</scope>
</reference>
<keyword evidence="1" id="KW-0862">Zinc</keyword>
<evidence type="ECO:0000313" key="4">
    <source>
        <dbReference type="Proteomes" id="UP000030689"/>
    </source>
</evidence>
<evidence type="ECO:0000256" key="1">
    <source>
        <dbReference type="PROSITE-ProRule" id="PRU00047"/>
    </source>
</evidence>
<feature type="non-terminal residue" evidence="3">
    <location>
        <position position="1"/>
    </location>
</feature>
<dbReference type="eggNOG" id="KOG1075">
    <property type="taxonomic scope" value="Eukaryota"/>
</dbReference>
<dbReference type="Gramene" id="ESQ38785">
    <property type="protein sequence ID" value="ESQ38785"/>
    <property type="gene ID" value="EUTSA_v100292111mg"/>
</dbReference>
<dbReference type="Proteomes" id="UP000030689">
    <property type="component" value="Unassembled WGS sequence"/>
</dbReference>
<gene>
    <name evidence="3" type="ORF">EUTSA_v100292111mg</name>
</gene>
<organism evidence="3 4">
    <name type="scientific">Eutrema salsugineum</name>
    <name type="common">Saltwater cress</name>
    <name type="synonym">Sisymbrium salsugineum</name>
    <dbReference type="NCBI Taxonomy" id="72664"/>
    <lineage>
        <taxon>Eukaryota</taxon>
        <taxon>Viridiplantae</taxon>
        <taxon>Streptophyta</taxon>
        <taxon>Embryophyta</taxon>
        <taxon>Tracheophyta</taxon>
        <taxon>Spermatophyta</taxon>
        <taxon>Magnoliopsida</taxon>
        <taxon>eudicotyledons</taxon>
        <taxon>Gunneridae</taxon>
        <taxon>Pentapetalae</taxon>
        <taxon>rosids</taxon>
        <taxon>malvids</taxon>
        <taxon>Brassicales</taxon>
        <taxon>Brassicaceae</taxon>
        <taxon>Eutremeae</taxon>
        <taxon>Eutrema</taxon>
    </lineage>
</organism>
<keyword evidence="4" id="KW-1185">Reference proteome</keyword>
<evidence type="ECO:0000259" key="2">
    <source>
        <dbReference type="PROSITE" id="PS50158"/>
    </source>
</evidence>